<dbReference type="Proteomes" id="UP000037035">
    <property type="component" value="Unassembled WGS sequence"/>
</dbReference>
<keyword evidence="1" id="KW-1133">Transmembrane helix</keyword>
<proteinExistence type="predicted"/>
<gene>
    <name evidence="2" type="ORF">VP01_1744g3</name>
</gene>
<feature type="transmembrane region" description="Helical" evidence="1">
    <location>
        <begin position="98"/>
        <end position="116"/>
    </location>
</feature>
<keyword evidence="1" id="KW-0472">Membrane</keyword>
<feature type="transmembrane region" description="Helical" evidence="1">
    <location>
        <begin position="61"/>
        <end position="77"/>
    </location>
</feature>
<reference evidence="2 3" key="1">
    <citation type="submission" date="2015-08" db="EMBL/GenBank/DDBJ databases">
        <title>Next Generation Sequencing and Analysis of the Genome of Puccinia sorghi L Schw, the Causal Agent of Maize Common Rust.</title>
        <authorList>
            <person name="Rochi L."/>
            <person name="Burguener G."/>
            <person name="Darino M."/>
            <person name="Turjanski A."/>
            <person name="Kreff E."/>
            <person name="Dieguez M.J."/>
            <person name="Sacco F."/>
        </authorList>
    </citation>
    <scope>NUCLEOTIDE SEQUENCE [LARGE SCALE GENOMIC DNA]</scope>
    <source>
        <strain evidence="2 3">RO10H11247</strain>
    </source>
</reference>
<evidence type="ECO:0000313" key="2">
    <source>
        <dbReference type="EMBL" id="KNZ59383.1"/>
    </source>
</evidence>
<evidence type="ECO:0000256" key="1">
    <source>
        <dbReference type="SAM" id="Phobius"/>
    </source>
</evidence>
<organism evidence="2 3">
    <name type="scientific">Puccinia sorghi</name>
    <dbReference type="NCBI Taxonomy" id="27349"/>
    <lineage>
        <taxon>Eukaryota</taxon>
        <taxon>Fungi</taxon>
        <taxon>Dikarya</taxon>
        <taxon>Basidiomycota</taxon>
        <taxon>Pucciniomycotina</taxon>
        <taxon>Pucciniomycetes</taxon>
        <taxon>Pucciniales</taxon>
        <taxon>Pucciniaceae</taxon>
        <taxon>Puccinia</taxon>
    </lineage>
</organism>
<accession>A0A0L6VF72</accession>
<evidence type="ECO:0000313" key="3">
    <source>
        <dbReference type="Proteomes" id="UP000037035"/>
    </source>
</evidence>
<sequence length="652" mass="75954">MVTASYRALCYVQLKLSQIKKLLRSFIFSLVILPLWLTENFVPGVWNQIRGKETTKGKCQQAMWSLSLLVMADGILVKTIHKKIHATCCNRRSDQMEIGYFGSFISNLCCFMWPWMSLDISSAFFSWEFTVSAKRSSKIEPSSFHCSNLFHKTFWSAAPLPLYCLSKPPVHIKTFHKKSRYKMKNNQKIYFSKFVATFDAQKPLLDWFGDKLKHEYRISQKKFRDALKATTVFLKLGKVHLRPEQLLKPLKNNRKPSDNWRGRDNPKQAVLSPLKYVTCFGLGQKDKTLAKPFHKSRTLEGSILGIRQAENVSACSNLVHIILRSDLGPRGLQLRPWNVLQGIKHVMVLDNIPLTHWWRGHKLGCLRGHHQPPQSPVAIKMRNKEEYSPHLCTCPTMKQEKEFPMRPQHGERKTDPRSGGPIRFQVSNIHYYILSLYEYFKPQPLSVAPFASIIQWTLFIFFLYFISNYIIRVDKYIVHSRFSFQVLTNHNSRVHDSALTNQHTWFSLHILTNQHTWFSLHILTNHNSWFNLTPGNNASVERASLPSQHFHHPLEITHPQRSPWEITHSGNNPIRESTSIHHPLRESTTSLHYHHKTPLNYGVISIRHSIKAFHTFITETKKYFHSHISFNYSYPLLSQIINSHFSTAKKLL</sequence>
<keyword evidence="1" id="KW-0812">Transmembrane</keyword>
<protein>
    <submittedName>
        <fullName evidence="2">Uncharacterized protein</fullName>
    </submittedName>
</protein>
<dbReference type="EMBL" id="LAVV01006553">
    <property type="protein sequence ID" value="KNZ59383.1"/>
    <property type="molecule type" value="Genomic_DNA"/>
</dbReference>
<dbReference type="VEuPathDB" id="FungiDB:VP01_1744g3"/>
<name>A0A0L6VF72_9BASI</name>
<dbReference type="AlphaFoldDB" id="A0A0L6VF72"/>
<comment type="caution">
    <text evidence="2">The sequence shown here is derived from an EMBL/GenBank/DDBJ whole genome shotgun (WGS) entry which is preliminary data.</text>
</comment>
<feature type="transmembrane region" description="Helical" evidence="1">
    <location>
        <begin position="21"/>
        <end position="37"/>
    </location>
</feature>
<keyword evidence="3" id="KW-1185">Reference proteome</keyword>
<feature type="transmembrane region" description="Helical" evidence="1">
    <location>
        <begin position="453"/>
        <end position="471"/>
    </location>
</feature>